<evidence type="ECO:0000313" key="8">
    <source>
        <dbReference type="EMBL" id="ANF17041.1"/>
    </source>
</evidence>
<comment type="subcellular location">
    <subcellularLocation>
        <location evidence="1">Cell inner membrane</location>
        <topology evidence="1">Multi-pass membrane protein</topology>
    </subcellularLocation>
    <subcellularLocation>
        <location evidence="7">Cell membrane</location>
        <topology evidence="7">Multi-pass membrane protein</topology>
    </subcellularLocation>
</comment>
<dbReference type="EMBL" id="CP011299">
    <property type="protein sequence ID" value="ANF17041.1"/>
    <property type="molecule type" value="Genomic_DNA"/>
</dbReference>
<dbReference type="OrthoDB" id="6554514at2"/>
<keyword evidence="9" id="KW-1185">Reference proteome</keyword>
<evidence type="ECO:0000313" key="9">
    <source>
        <dbReference type="Proteomes" id="UP000077654"/>
    </source>
</evidence>
<dbReference type="Pfam" id="PF06790">
    <property type="entry name" value="UPF0259"/>
    <property type="match status" value="1"/>
</dbReference>
<dbReference type="STRING" id="118110.XW81_01295"/>
<dbReference type="PATRIC" id="fig|118110.3.peg.259"/>
<evidence type="ECO:0000256" key="1">
    <source>
        <dbReference type="ARBA" id="ARBA00004429"/>
    </source>
</evidence>
<dbReference type="HAMAP" id="MF_01067">
    <property type="entry name" value="UPF0259"/>
    <property type="match status" value="1"/>
</dbReference>
<dbReference type="Proteomes" id="UP000077654">
    <property type="component" value="Chromosome"/>
</dbReference>
<proteinExistence type="inferred from homology"/>
<comment type="similarity">
    <text evidence="2 7">Belongs to the UPF0259 family.</text>
</comment>
<evidence type="ECO:0000256" key="6">
    <source>
        <dbReference type="ARBA" id="ARBA00023136"/>
    </source>
</evidence>
<evidence type="ECO:0000256" key="7">
    <source>
        <dbReference type="HAMAP-Rule" id="MF_01067"/>
    </source>
</evidence>
<evidence type="ECO:0000256" key="4">
    <source>
        <dbReference type="ARBA" id="ARBA00022692"/>
    </source>
</evidence>
<evidence type="ECO:0000256" key="3">
    <source>
        <dbReference type="ARBA" id="ARBA00022475"/>
    </source>
</evidence>
<feature type="transmembrane region" description="Helical" evidence="7">
    <location>
        <begin position="151"/>
        <end position="168"/>
    </location>
</feature>
<feature type="transmembrane region" description="Helical" evidence="7">
    <location>
        <begin position="124"/>
        <end position="145"/>
    </location>
</feature>
<feature type="transmembrane region" description="Helical" evidence="7">
    <location>
        <begin position="216"/>
        <end position="238"/>
    </location>
</feature>
<protein>
    <recommendedName>
        <fullName evidence="7">UPF0259 membrane protein XW81_01295</fullName>
    </recommendedName>
</protein>
<feature type="transmembrane region" description="Helical" evidence="7">
    <location>
        <begin position="189"/>
        <end position="210"/>
    </location>
</feature>
<feature type="transmembrane region" description="Helical" evidence="7">
    <location>
        <begin position="21"/>
        <end position="41"/>
    </location>
</feature>
<name>A0A172WDK1_BUCSC</name>
<evidence type="ECO:0000256" key="2">
    <source>
        <dbReference type="ARBA" id="ARBA00005633"/>
    </source>
</evidence>
<organism evidence="8 9">
    <name type="scientific">Buchnera aphidicola subsp. Schlechtendalia chinensis</name>
    <dbReference type="NCBI Taxonomy" id="118110"/>
    <lineage>
        <taxon>Bacteria</taxon>
        <taxon>Pseudomonadati</taxon>
        <taxon>Pseudomonadota</taxon>
        <taxon>Gammaproteobacteria</taxon>
        <taxon>Enterobacterales</taxon>
        <taxon>Erwiniaceae</taxon>
        <taxon>Buchnera</taxon>
    </lineage>
</organism>
<keyword evidence="4 7" id="KW-0812">Transmembrane</keyword>
<reference evidence="8 9" key="1">
    <citation type="submission" date="2015-04" db="EMBL/GenBank/DDBJ databases">
        <title>Buchnera aphidicola assembly.</title>
        <authorList>
            <person name="Zhang Y."/>
        </authorList>
    </citation>
    <scope>NUCLEOTIDE SEQUENCE [LARGE SCALE GENOMIC DNA]</scope>
    <source>
        <strain evidence="8 9">SC</strain>
    </source>
</reference>
<evidence type="ECO:0000256" key="5">
    <source>
        <dbReference type="ARBA" id="ARBA00022989"/>
    </source>
</evidence>
<dbReference type="GO" id="GO:0005886">
    <property type="term" value="C:plasma membrane"/>
    <property type="evidence" value="ECO:0007669"/>
    <property type="project" value="UniProtKB-SubCell"/>
</dbReference>
<dbReference type="InterPro" id="IPR009627">
    <property type="entry name" value="UPF0259"/>
</dbReference>
<sequence length="251" mass="29152">MHITANSLYHDTINFLRKKKIIVCIIVLFASSITVTLDNILNTNSDILKIFYESKMHQYYSIFDFIKTLTLSQQKKLLFYSMMKLFSSLVGTTVLIGILEIFIKSLSFKNQILSLEFKKNIPYLFINIFILMFIITTVVQLGFVFLVVPGIIAFVFFSLSPIILVCDNKTIIQSIFSSFKITFQNFKTIFPAIMLWILFKLVVLMLFLNIKIVSESFALFLLNVMINFISAALIIYLFRFYMLFSSSRNLN</sequence>
<keyword evidence="5 7" id="KW-1133">Transmembrane helix</keyword>
<feature type="transmembrane region" description="Helical" evidence="7">
    <location>
        <begin position="77"/>
        <end position="103"/>
    </location>
</feature>
<gene>
    <name evidence="8" type="ORF">XW81_01295</name>
</gene>
<keyword evidence="6 7" id="KW-0472">Membrane</keyword>
<dbReference type="RefSeq" id="WP_075474158.1">
    <property type="nucleotide sequence ID" value="NZ_CP011299.1"/>
</dbReference>
<keyword evidence="3 7" id="KW-1003">Cell membrane</keyword>
<accession>A0A172WDK1</accession>
<dbReference type="AlphaFoldDB" id="A0A172WDK1"/>